<dbReference type="NCBIfam" id="NF001159">
    <property type="entry name" value="PRK00150.1-3"/>
    <property type="match status" value="1"/>
</dbReference>
<accession>A0ABN3AXS8</accession>
<dbReference type="InterPro" id="IPR023635">
    <property type="entry name" value="Peptide_deformylase"/>
</dbReference>
<evidence type="ECO:0000256" key="5">
    <source>
        <dbReference type="ARBA" id="ARBA00023004"/>
    </source>
</evidence>
<protein>
    <recommendedName>
        <fullName evidence="6">Peptide deformylase</fullName>
        <shortName evidence="6">PDF</shortName>
        <ecNumber evidence="6">3.5.1.88</ecNumber>
    </recommendedName>
    <alternativeName>
        <fullName evidence="6">Polypeptide deformylase</fullName>
    </alternativeName>
</protein>
<dbReference type="Proteomes" id="UP001500974">
    <property type="component" value="Unassembled WGS sequence"/>
</dbReference>
<evidence type="ECO:0000256" key="3">
    <source>
        <dbReference type="ARBA" id="ARBA00022801"/>
    </source>
</evidence>
<dbReference type="CDD" id="cd00487">
    <property type="entry name" value="Pep_deformylase"/>
    <property type="match status" value="1"/>
</dbReference>
<feature type="binding site" evidence="6">
    <location>
        <position position="124"/>
    </location>
    <ligand>
        <name>Fe cation</name>
        <dbReference type="ChEBI" id="CHEBI:24875"/>
    </ligand>
</feature>
<keyword evidence="4 6" id="KW-0648">Protein biosynthesis</keyword>
<keyword evidence="2 6" id="KW-0479">Metal-binding</keyword>
<evidence type="ECO:0000256" key="6">
    <source>
        <dbReference type="HAMAP-Rule" id="MF_00163"/>
    </source>
</evidence>
<feature type="binding site" evidence="6">
    <location>
        <position position="170"/>
    </location>
    <ligand>
        <name>Fe cation</name>
        <dbReference type="ChEBI" id="CHEBI:24875"/>
    </ligand>
</feature>
<evidence type="ECO:0000313" key="8">
    <source>
        <dbReference type="Proteomes" id="UP001500974"/>
    </source>
</evidence>
<keyword evidence="3 6" id="KW-0378">Hydrolase</keyword>
<dbReference type="PRINTS" id="PR01576">
    <property type="entry name" value="PDEFORMYLASE"/>
</dbReference>
<comment type="similarity">
    <text evidence="1 6">Belongs to the polypeptide deformylase family.</text>
</comment>
<name>A0ABN3AXS8_9MICC</name>
<dbReference type="SUPFAM" id="SSF56420">
    <property type="entry name" value="Peptide deformylase"/>
    <property type="match status" value="1"/>
</dbReference>
<feature type="active site" evidence="6">
    <location>
        <position position="167"/>
    </location>
</feature>
<dbReference type="PIRSF" id="PIRSF004749">
    <property type="entry name" value="Pep_def"/>
    <property type="match status" value="1"/>
</dbReference>
<evidence type="ECO:0000256" key="2">
    <source>
        <dbReference type="ARBA" id="ARBA00022723"/>
    </source>
</evidence>
<dbReference type="RefSeq" id="WP_277357117.1">
    <property type="nucleotide sequence ID" value="NZ_BAAAON010000002.1"/>
</dbReference>
<dbReference type="Gene3D" id="3.90.45.10">
    <property type="entry name" value="Peptide deformylase"/>
    <property type="match status" value="1"/>
</dbReference>
<proteinExistence type="inferred from homology"/>
<comment type="caution">
    <text evidence="7">The sequence shown here is derived from an EMBL/GenBank/DDBJ whole genome shotgun (WGS) entry which is preliminary data.</text>
</comment>
<comment type="cofactor">
    <cofactor evidence="6">
        <name>Fe(2+)</name>
        <dbReference type="ChEBI" id="CHEBI:29033"/>
    </cofactor>
    <text evidence="6">Binds 1 Fe(2+) ion.</text>
</comment>
<sequence>MNFHSPESIRALVHRVIAQDQPPIVQLGDPVLRNPAAPFDGQLDDSELAGLLAVMRKAMQDAPGVGLAAPQLGIPLRLAVIEDVIPQPVEVAELRERPLLPYFAVINPMYTPIGRETSSFFEGCLSFSGWQAVVARSRSVQLEYLTPEGKNVTRQFTGWPARIVQHETDHLNGAIYIDKANTRSLVSSAAYSERWAQPGIELAQRSLNF</sequence>
<dbReference type="EC" id="3.5.1.88" evidence="6"/>
<evidence type="ECO:0000256" key="1">
    <source>
        <dbReference type="ARBA" id="ARBA00010759"/>
    </source>
</evidence>
<dbReference type="Pfam" id="PF01327">
    <property type="entry name" value="Pep_deformylase"/>
    <property type="match status" value="1"/>
</dbReference>
<comment type="catalytic activity">
    <reaction evidence="6">
        <text>N-terminal N-formyl-L-methionyl-[peptide] + H2O = N-terminal L-methionyl-[peptide] + formate</text>
        <dbReference type="Rhea" id="RHEA:24420"/>
        <dbReference type="Rhea" id="RHEA-COMP:10639"/>
        <dbReference type="Rhea" id="RHEA-COMP:10640"/>
        <dbReference type="ChEBI" id="CHEBI:15377"/>
        <dbReference type="ChEBI" id="CHEBI:15740"/>
        <dbReference type="ChEBI" id="CHEBI:49298"/>
        <dbReference type="ChEBI" id="CHEBI:64731"/>
        <dbReference type="EC" id="3.5.1.88"/>
    </reaction>
</comment>
<dbReference type="PANTHER" id="PTHR10458:SF2">
    <property type="entry name" value="PEPTIDE DEFORMYLASE, MITOCHONDRIAL"/>
    <property type="match status" value="1"/>
</dbReference>
<feature type="binding site" evidence="6">
    <location>
        <position position="166"/>
    </location>
    <ligand>
        <name>Fe cation</name>
        <dbReference type="ChEBI" id="CHEBI:24875"/>
    </ligand>
</feature>
<keyword evidence="8" id="KW-1185">Reference proteome</keyword>
<dbReference type="InterPro" id="IPR036821">
    <property type="entry name" value="Peptide_deformylase_sf"/>
</dbReference>
<evidence type="ECO:0000313" key="7">
    <source>
        <dbReference type="EMBL" id="GAA2175985.1"/>
    </source>
</evidence>
<dbReference type="HAMAP" id="MF_00163">
    <property type="entry name" value="Pep_deformylase"/>
    <property type="match status" value="1"/>
</dbReference>
<organism evidence="7 8">
    <name type="scientific">Arthrobacter parietis</name>
    <dbReference type="NCBI Taxonomy" id="271434"/>
    <lineage>
        <taxon>Bacteria</taxon>
        <taxon>Bacillati</taxon>
        <taxon>Actinomycetota</taxon>
        <taxon>Actinomycetes</taxon>
        <taxon>Micrococcales</taxon>
        <taxon>Micrococcaceae</taxon>
        <taxon>Arthrobacter</taxon>
    </lineage>
</organism>
<comment type="function">
    <text evidence="6">Removes the formyl group from the N-terminal Met of newly synthesized proteins. Requires at least a dipeptide for an efficient rate of reaction. N-terminal L-methionine is a prerequisite for activity but the enzyme has broad specificity at other positions.</text>
</comment>
<dbReference type="EMBL" id="BAAAON010000002">
    <property type="protein sequence ID" value="GAA2175985.1"/>
    <property type="molecule type" value="Genomic_DNA"/>
</dbReference>
<reference evidence="7 8" key="1">
    <citation type="journal article" date="2019" name="Int. J. Syst. Evol. Microbiol.">
        <title>The Global Catalogue of Microorganisms (GCM) 10K type strain sequencing project: providing services to taxonomists for standard genome sequencing and annotation.</title>
        <authorList>
            <consortium name="The Broad Institute Genomics Platform"/>
            <consortium name="The Broad Institute Genome Sequencing Center for Infectious Disease"/>
            <person name="Wu L."/>
            <person name="Ma J."/>
        </authorList>
    </citation>
    <scope>NUCLEOTIDE SEQUENCE [LARGE SCALE GENOMIC DNA]</scope>
    <source>
        <strain evidence="7 8">JCM 14917</strain>
    </source>
</reference>
<evidence type="ECO:0000256" key="4">
    <source>
        <dbReference type="ARBA" id="ARBA00022917"/>
    </source>
</evidence>
<dbReference type="PANTHER" id="PTHR10458">
    <property type="entry name" value="PEPTIDE DEFORMYLASE"/>
    <property type="match status" value="1"/>
</dbReference>
<keyword evidence="5 6" id="KW-0408">Iron</keyword>
<gene>
    <name evidence="6" type="primary">def</name>
    <name evidence="7" type="ORF">GCM10009784_20590</name>
</gene>